<protein>
    <submittedName>
        <fullName evidence="7">Arylsulfatase</fullName>
    </submittedName>
</protein>
<keyword evidence="3" id="KW-0378">Hydrolase</keyword>
<dbReference type="InterPro" id="IPR017850">
    <property type="entry name" value="Alkaline_phosphatase_core_sf"/>
</dbReference>
<feature type="region of interest" description="Disordered" evidence="5">
    <location>
        <begin position="1"/>
        <end position="43"/>
    </location>
</feature>
<evidence type="ECO:0000259" key="6">
    <source>
        <dbReference type="Pfam" id="PF00884"/>
    </source>
</evidence>
<dbReference type="PANTHER" id="PTHR42693:SF43">
    <property type="entry name" value="BLL2667 PROTEIN"/>
    <property type="match status" value="1"/>
</dbReference>
<evidence type="ECO:0000256" key="1">
    <source>
        <dbReference type="ARBA" id="ARBA00008779"/>
    </source>
</evidence>
<dbReference type="CDD" id="cd16025">
    <property type="entry name" value="PAS_like"/>
    <property type="match status" value="1"/>
</dbReference>
<dbReference type="PANTHER" id="PTHR42693">
    <property type="entry name" value="ARYLSULFATASE FAMILY MEMBER"/>
    <property type="match status" value="1"/>
</dbReference>
<dbReference type="Proteomes" id="UP000515976">
    <property type="component" value="Chromosome"/>
</dbReference>
<dbReference type="RefSeq" id="WP_166101875.1">
    <property type="nucleotide sequence ID" value="NZ_CP060712.1"/>
</dbReference>
<dbReference type="GO" id="GO:0016787">
    <property type="term" value="F:hydrolase activity"/>
    <property type="evidence" value="ECO:0007669"/>
    <property type="project" value="UniProtKB-KW"/>
</dbReference>
<feature type="compositionally biased region" description="Pro residues" evidence="5">
    <location>
        <begin position="32"/>
        <end position="42"/>
    </location>
</feature>
<feature type="domain" description="Sulfatase N-terminal" evidence="6">
    <location>
        <begin position="44"/>
        <end position="457"/>
    </location>
</feature>
<dbReference type="Gene3D" id="3.40.720.10">
    <property type="entry name" value="Alkaline Phosphatase, subunit A"/>
    <property type="match status" value="1"/>
</dbReference>
<keyword evidence="2" id="KW-0479">Metal-binding</keyword>
<evidence type="ECO:0000256" key="2">
    <source>
        <dbReference type="ARBA" id="ARBA00022723"/>
    </source>
</evidence>
<reference evidence="7 8" key="1">
    <citation type="submission" date="2020-08" db="EMBL/GenBank/DDBJ databases">
        <title>Genome sequence of Phycicoccus endophyticus JCM 31784T.</title>
        <authorList>
            <person name="Hyun D.-W."/>
            <person name="Bae J.-W."/>
        </authorList>
    </citation>
    <scope>NUCLEOTIDE SEQUENCE [LARGE SCALE GENOMIC DNA]</scope>
    <source>
        <strain evidence="7 8">JCM 31784</strain>
    </source>
</reference>
<comment type="similarity">
    <text evidence="1">Belongs to the sulfatase family.</text>
</comment>
<dbReference type="InterPro" id="IPR024607">
    <property type="entry name" value="Sulfatase_CS"/>
</dbReference>
<proteinExistence type="inferred from homology"/>
<dbReference type="SUPFAM" id="SSF53649">
    <property type="entry name" value="Alkaline phosphatase-like"/>
    <property type="match status" value="1"/>
</dbReference>
<dbReference type="InterPro" id="IPR050738">
    <property type="entry name" value="Sulfatase"/>
</dbReference>
<accession>A0A7G9R1Y6</accession>
<keyword evidence="4" id="KW-0106">Calcium</keyword>
<dbReference type="GO" id="GO:0046872">
    <property type="term" value="F:metal ion binding"/>
    <property type="evidence" value="ECO:0007669"/>
    <property type="project" value="UniProtKB-KW"/>
</dbReference>
<sequence>MTPVSSRSRLPLATATPPGDTPVDARDGVAPEPQPPLRPPAGAPNVLVILIDDMGFGASSAFGGPCEMPHAERMAAEGTRFTRFHTTALCSPTRQALLTGRNHHSANMGVIAEIATSFRGYTGIRPDDCATLAQVLRMNGYSTGAFGKMHQTPPWETSPSGPFDRWPTGEGFEKFYGFLGGDTHQYTPALVEGTTPIEPPRTPEEGYHLSEDLVDQLLAWTGALGALTPDKPWFAYLAFGATHAPHHAPREYLERYRGRFDHGYDEQRELTFARQQELGVVPEDADLTEPNAYIPAWSDLTDDDRFVGTRLFEAYAAMASHTDDQVGRVLAALEDRGVLDDTVVLYILGDNGSSAEAGAYGTFNEMAYQNNVLMTTDDIREHVDEIGGPTAFNHMPSGWAQAMNTPYQWSKIVASHWGGTRTGMVLRYPPVVPAGEARSQFTHVIDVVPTVLELVGIPAPDTVNGIDQSPLEGTSFVYALQDGGAPERHRTQYFEIAGNRGVYHEGWTAVTQHLLPWPDPDWVTPPLDEDRWELYGPDDWTQAHDVADAHPEVLAALQQRFLIEAAKYHVLPLDDRERERFDARLAGRPDLMAGRTRMTLHPGMTRLNENTVLNVKNTSFTVTADVSLPEEPVQGAIVAQGGSFGGWCLYARDGHLCYAHNFVGMETYTVRSHEPVGGGDHVLGMAFDYDGGGAGKGGTVRLQCDGRAIGEGRVPRTVPGLFSFDEGLDVGLDSLDPVVRDYTTPRGEFTGTIKAVDIDIDPDAEHDADLVVKARYRRQ</sequence>
<gene>
    <name evidence="7" type="ORF">H9L10_00285</name>
</gene>
<dbReference type="Pfam" id="PF00884">
    <property type="entry name" value="Sulfatase"/>
    <property type="match status" value="1"/>
</dbReference>
<dbReference type="AlphaFoldDB" id="A0A7G9R1Y6"/>
<name>A0A7G9R1Y6_9MICO</name>
<evidence type="ECO:0000313" key="8">
    <source>
        <dbReference type="Proteomes" id="UP000515976"/>
    </source>
</evidence>
<dbReference type="EMBL" id="CP060712">
    <property type="protein sequence ID" value="QNN49611.1"/>
    <property type="molecule type" value="Genomic_DNA"/>
</dbReference>
<evidence type="ECO:0000256" key="3">
    <source>
        <dbReference type="ARBA" id="ARBA00022801"/>
    </source>
</evidence>
<evidence type="ECO:0000256" key="4">
    <source>
        <dbReference type="ARBA" id="ARBA00022837"/>
    </source>
</evidence>
<dbReference type="InterPro" id="IPR000917">
    <property type="entry name" value="Sulfatase_N"/>
</dbReference>
<dbReference type="Gene3D" id="3.30.1120.10">
    <property type="match status" value="1"/>
</dbReference>
<evidence type="ECO:0000313" key="7">
    <source>
        <dbReference type="EMBL" id="QNN49611.1"/>
    </source>
</evidence>
<dbReference type="KEGG" id="pei:H9L10_00285"/>
<evidence type="ECO:0000256" key="5">
    <source>
        <dbReference type="SAM" id="MobiDB-lite"/>
    </source>
</evidence>
<keyword evidence="8" id="KW-1185">Reference proteome</keyword>
<dbReference type="PROSITE" id="PS00523">
    <property type="entry name" value="SULFATASE_1"/>
    <property type="match status" value="1"/>
</dbReference>
<organism evidence="7 8">
    <name type="scientific">Phycicoccus endophyticus</name>
    <dbReference type="NCBI Taxonomy" id="1690220"/>
    <lineage>
        <taxon>Bacteria</taxon>
        <taxon>Bacillati</taxon>
        <taxon>Actinomycetota</taxon>
        <taxon>Actinomycetes</taxon>
        <taxon>Micrococcales</taxon>
        <taxon>Intrasporangiaceae</taxon>
        <taxon>Phycicoccus</taxon>
    </lineage>
</organism>